<gene>
    <name evidence="4" type="ORF">HINF_LOCUS55703</name>
    <name evidence="3" type="ORF">HINF_LOCUS60525</name>
</gene>
<sequence>MYILLQSVLSVAVSVVIPTFNMGGNISMSISSAQSQTLRDIEIIVVDDGSTDSTQELLKTIASEDTRVKVITLDQNFGILYARMELLLHPVTSKFYTLLKHSDTKSILYYLRIIITMIFLCHK</sequence>
<keyword evidence="5" id="KW-1185">Reference proteome</keyword>
<dbReference type="CDD" id="cd00761">
    <property type="entry name" value="Glyco_tranf_GTA_type"/>
    <property type="match status" value="1"/>
</dbReference>
<dbReference type="SUPFAM" id="SSF53448">
    <property type="entry name" value="Nucleotide-diphospho-sugar transferases"/>
    <property type="match status" value="1"/>
</dbReference>
<proteinExistence type="predicted"/>
<reference evidence="3" key="1">
    <citation type="submission" date="2023-06" db="EMBL/GenBank/DDBJ databases">
        <authorList>
            <person name="Kurt Z."/>
        </authorList>
    </citation>
    <scope>NUCLEOTIDE SEQUENCE</scope>
</reference>
<feature type="domain" description="Glycosyltransferase 2-like" evidence="2">
    <location>
        <begin position="14"/>
        <end position="89"/>
    </location>
</feature>
<evidence type="ECO:0000256" key="1">
    <source>
        <dbReference type="ARBA" id="ARBA00003301"/>
    </source>
</evidence>
<evidence type="ECO:0000259" key="2">
    <source>
        <dbReference type="Pfam" id="PF00535"/>
    </source>
</evidence>
<dbReference type="InterPro" id="IPR050256">
    <property type="entry name" value="Glycosyltransferase_2"/>
</dbReference>
<evidence type="ECO:0000313" key="5">
    <source>
        <dbReference type="Proteomes" id="UP001642409"/>
    </source>
</evidence>
<protein>
    <submittedName>
        <fullName evidence="3">Glycosyl transferase family 2 protein</fullName>
    </submittedName>
    <submittedName>
        <fullName evidence="4">Glycosyl_transferase family 2 protein</fullName>
    </submittedName>
</protein>
<dbReference type="Proteomes" id="UP001642409">
    <property type="component" value="Unassembled WGS sequence"/>
</dbReference>
<dbReference type="InterPro" id="IPR001173">
    <property type="entry name" value="Glyco_trans_2-like"/>
</dbReference>
<name>A0AA86UV22_9EUKA</name>
<accession>A0AA86UV22</accession>
<dbReference type="InterPro" id="IPR029044">
    <property type="entry name" value="Nucleotide-diphossugar_trans"/>
</dbReference>
<organism evidence="3">
    <name type="scientific">Hexamita inflata</name>
    <dbReference type="NCBI Taxonomy" id="28002"/>
    <lineage>
        <taxon>Eukaryota</taxon>
        <taxon>Metamonada</taxon>
        <taxon>Diplomonadida</taxon>
        <taxon>Hexamitidae</taxon>
        <taxon>Hexamitinae</taxon>
        <taxon>Hexamita</taxon>
    </lineage>
</organism>
<dbReference type="Gene3D" id="3.90.550.10">
    <property type="entry name" value="Spore Coat Polysaccharide Biosynthesis Protein SpsA, Chain A"/>
    <property type="match status" value="1"/>
</dbReference>
<evidence type="ECO:0000313" key="3">
    <source>
        <dbReference type="EMBL" id="CAI9972880.1"/>
    </source>
</evidence>
<dbReference type="EMBL" id="CAXDID020000296">
    <property type="protein sequence ID" value="CAL6072602.1"/>
    <property type="molecule type" value="Genomic_DNA"/>
</dbReference>
<dbReference type="Pfam" id="PF00535">
    <property type="entry name" value="Glycos_transf_2"/>
    <property type="match status" value="1"/>
</dbReference>
<keyword evidence="3" id="KW-0808">Transferase</keyword>
<comment type="function">
    <text evidence="1">Dolichyl-phosphate beta-glucosyltransferase involved in the glycosylation of glycoproteins through the synthesis of dolichyl beta-D-glucosyl phosphate which serves as a sugar donor for transfer of three glucose residues to the Man-9-GlcNAc-2-PP-dolichol precursor to N-glycans.</text>
</comment>
<dbReference type="PANTHER" id="PTHR48090">
    <property type="entry name" value="UNDECAPRENYL-PHOSPHATE 4-DEOXY-4-FORMAMIDO-L-ARABINOSE TRANSFERASE-RELATED"/>
    <property type="match status" value="1"/>
</dbReference>
<dbReference type="AlphaFoldDB" id="A0AA86UV22"/>
<reference evidence="4 5" key="2">
    <citation type="submission" date="2024-07" db="EMBL/GenBank/DDBJ databases">
        <authorList>
            <person name="Akdeniz Z."/>
        </authorList>
    </citation>
    <scope>NUCLEOTIDE SEQUENCE [LARGE SCALE GENOMIC DNA]</scope>
</reference>
<comment type="caution">
    <text evidence="3">The sequence shown here is derived from an EMBL/GenBank/DDBJ whole genome shotgun (WGS) entry which is preliminary data.</text>
</comment>
<dbReference type="GO" id="GO:0016740">
    <property type="term" value="F:transferase activity"/>
    <property type="evidence" value="ECO:0007669"/>
    <property type="project" value="UniProtKB-KW"/>
</dbReference>
<dbReference type="EMBL" id="CATOUU010001116">
    <property type="protein sequence ID" value="CAI9972880.1"/>
    <property type="molecule type" value="Genomic_DNA"/>
</dbReference>
<evidence type="ECO:0000313" key="4">
    <source>
        <dbReference type="EMBL" id="CAL6072602.1"/>
    </source>
</evidence>